<dbReference type="PROSITE" id="PS50268">
    <property type="entry name" value="CADHERIN_2"/>
    <property type="match status" value="4"/>
</dbReference>
<accession>A0ABD3V3X6</accession>
<feature type="transmembrane region" description="Helical" evidence="9">
    <location>
        <begin position="682"/>
        <end position="704"/>
    </location>
</feature>
<keyword evidence="3" id="KW-0677">Repeat</keyword>
<comment type="caution">
    <text evidence="11">The sequence shown here is derived from an EMBL/GenBank/DDBJ whole genome shotgun (WGS) entry which is preliminary data.</text>
</comment>
<dbReference type="SMART" id="SM00112">
    <property type="entry name" value="CA"/>
    <property type="match status" value="5"/>
</dbReference>
<proteinExistence type="predicted"/>
<feature type="region of interest" description="Disordered" evidence="8">
    <location>
        <begin position="472"/>
        <end position="493"/>
    </location>
</feature>
<evidence type="ECO:0000256" key="1">
    <source>
        <dbReference type="ARBA" id="ARBA00004370"/>
    </source>
</evidence>
<evidence type="ECO:0000256" key="7">
    <source>
        <dbReference type="PROSITE-ProRule" id="PRU00043"/>
    </source>
</evidence>
<dbReference type="SUPFAM" id="SSF49313">
    <property type="entry name" value="Cadherin-like"/>
    <property type="match status" value="5"/>
</dbReference>
<keyword evidence="6 9" id="KW-0472">Membrane</keyword>
<dbReference type="Proteomes" id="UP001634394">
    <property type="component" value="Unassembled WGS sequence"/>
</dbReference>
<dbReference type="PRINTS" id="PR00205">
    <property type="entry name" value="CADHERIN"/>
</dbReference>
<reference evidence="11 12" key="1">
    <citation type="submission" date="2024-11" db="EMBL/GenBank/DDBJ databases">
        <title>Chromosome-level genome assembly of the freshwater bivalve Anodonta woodiana.</title>
        <authorList>
            <person name="Chen X."/>
        </authorList>
    </citation>
    <scope>NUCLEOTIDE SEQUENCE [LARGE SCALE GENOMIC DNA]</scope>
    <source>
        <strain evidence="11">MN2024</strain>
        <tissue evidence="11">Gills</tissue>
    </source>
</reference>
<feature type="domain" description="Cadherin" evidence="10">
    <location>
        <begin position="255"/>
        <end position="352"/>
    </location>
</feature>
<dbReference type="EMBL" id="JBJQND010000013">
    <property type="protein sequence ID" value="KAL3856367.1"/>
    <property type="molecule type" value="Genomic_DNA"/>
</dbReference>
<dbReference type="Gene3D" id="2.60.40.60">
    <property type="entry name" value="Cadherins"/>
    <property type="match status" value="6"/>
</dbReference>
<keyword evidence="12" id="KW-1185">Reference proteome</keyword>
<evidence type="ECO:0000256" key="8">
    <source>
        <dbReference type="SAM" id="MobiDB-lite"/>
    </source>
</evidence>
<dbReference type="InterPro" id="IPR015919">
    <property type="entry name" value="Cadherin-like_sf"/>
</dbReference>
<evidence type="ECO:0000313" key="12">
    <source>
        <dbReference type="Proteomes" id="UP001634394"/>
    </source>
</evidence>
<dbReference type="PANTHER" id="PTHR24026">
    <property type="entry name" value="FAT ATYPICAL CADHERIN-RELATED"/>
    <property type="match status" value="1"/>
</dbReference>
<dbReference type="AlphaFoldDB" id="A0ABD3V3X6"/>
<gene>
    <name evidence="11" type="ORF">ACJMK2_011135</name>
</gene>
<evidence type="ECO:0000313" key="11">
    <source>
        <dbReference type="EMBL" id="KAL3856367.1"/>
    </source>
</evidence>
<sequence>MVSYKSGGGEEDGNRYQTTADLTVGTNLSWSGGSVTTTNDRSYAIRADYIANSAPTFTSLPGTVSITNAKTAGYLLHTLTFTDTNPYDVSSLAVTMQTTSTYFSFDASSYQVTVASSLSGVNGTYYLDFRVADICPQTGTGTLTIVVTNVPPTINNLPATTDLSEDVVTEKLLYSINVTDPTDTVTCSLVTTSDPFLVRLKNGTSVWGIYVKSNPNFNYDTKSQYTLSISCSDGMDTVTRTFTVYLIRNSPPVITNLASSVSLATTATSSYTVFTVIATDAENDQLYFNMTCNRAVCPFQILDSGIILLTSNLQGTTTAGYDLSVYVYDGTTLVGPRILTVTISGINSKPVISNLPLSSALSVSENTALGTSVFKVSVTDADVGNTHTFTMTSSPGTGMNYFSINTSTGVVSTASNSIDYETVPSKSYNFTVTVSDGTDTDTKTLQIDLSNVNEAPSFAQTLYSISASEATSGTALPDPGFVSSDPDSGDTRQYSQNCGSATGYFRMASATGRLNFSIDYDVDSGLYPTSIVCVVTVTDAGGLTGTTSLSIRISDINDNKPVFIPSVYSFFVSYYAGTATVIGTVNASDADIGTYGTVTLTLNQTSLGVAYFGITSLGSLYTQRSVSPLGSGSTNIIQVLATDGGGIVTTAFVTIVVSDTTTFSTTTAVTGYKTFLQDGRNVAWMSVSGIVGLVIIGFLIWFLCDLNRTGTPKLSFRQ</sequence>
<keyword evidence="5 9" id="KW-1133">Transmembrane helix</keyword>
<dbReference type="GO" id="GO:0007155">
    <property type="term" value="P:cell adhesion"/>
    <property type="evidence" value="ECO:0007669"/>
    <property type="project" value="UniProtKB-KW"/>
</dbReference>
<organism evidence="11 12">
    <name type="scientific">Sinanodonta woodiana</name>
    <name type="common">Chinese pond mussel</name>
    <name type="synonym">Anodonta woodiana</name>
    <dbReference type="NCBI Taxonomy" id="1069815"/>
    <lineage>
        <taxon>Eukaryota</taxon>
        <taxon>Metazoa</taxon>
        <taxon>Spiralia</taxon>
        <taxon>Lophotrochozoa</taxon>
        <taxon>Mollusca</taxon>
        <taxon>Bivalvia</taxon>
        <taxon>Autobranchia</taxon>
        <taxon>Heteroconchia</taxon>
        <taxon>Palaeoheterodonta</taxon>
        <taxon>Unionida</taxon>
        <taxon>Unionoidea</taxon>
        <taxon>Unionidae</taxon>
        <taxon>Unioninae</taxon>
        <taxon>Sinanodonta</taxon>
    </lineage>
</organism>
<dbReference type="GO" id="GO:0005886">
    <property type="term" value="C:plasma membrane"/>
    <property type="evidence" value="ECO:0007669"/>
    <property type="project" value="UniProtKB-SubCell"/>
</dbReference>
<evidence type="ECO:0000256" key="2">
    <source>
        <dbReference type="ARBA" id="ARBA00022692"/>
    </source>
</evidence>
<comment type="subcellular location">
    <subcellularLocation>
        <location evidence="1">Membrane</location>
    </subcellularLocation>
</comment>
<evidence type="ECO:0000259" key="10">
    <source>
        <dbReference type="PROSITE" id="PS50268"/>
    </source>
</evidence>
<dbReference type="CDD" id="cd11304">
    <property type="entry name" value="Cadherin_repeat"/>
    <property type="match status" value="2"/>
</dbReference>
<evidence type="ECO:0000256" key="9">
    <source>
        <dbReference type="SAM" id="Phobius"/>
    </source>
</evidence>
<feature type="domain" description="Cadherin" evidence="10">
    <location>
        <begin position="355"/>
        <end position="458"/>
    </location>
</feature>
<dbReference type="InterPro" id="IPR020894">
    <property type="entry name" value="Cadherin_CS"/>
</dbReference>
<keyword evidence="4 7" id="KW-0106">Calcium</keyword>
<evidence type="ECO:0000256" key="4">
    <source>
        <dbReference type="ARBA" id="ARBA00022837"/>
    </source>
</evidence>
<evidence type="ECO:0000256" key="3">
    <source>
        <dbReference type="ARBA" id="ARBA00022737"/>
    </source>
</evidence>
<dbReference type="InterPro" id="IPR002126">
    <property type="entry name" value="Cadherin-like_dom"/>
</dbReference>
<name>A0ABD3V3X6_SINWO</name>
<evidence type="ECO:0000256" key="5">
    <source>
        <dbReference type="ARBA" id="ARBA00022989"/>
    </source>
</evidence>
<keyword evidence="2 9" id="KW-0812">Transmembrane</keyword>
<feature type="domain" description="Cadherin" evidence="10">
    <location>
        <begin position="459"/>
        <end position="563"/>
    </location>
</feature>
<dbReference type="PROSITE" id="PS00232">
    <property type="entry name" value="CADHERIN_1"/>
    <property type="match status" value="1"/>
</dbReference>
<dbReference type="GO" id="GO:0005509">
    <property type="term" value="F:calcium ion binding"/>
    <property type="evidence" value="ECO:0007669"/>
    <property type="project" value="UniProtKB-UniRule"/>
</dbReference>
<feature type="domain" description="Cadherin" evidence="10">
    <location>
        <begin position="564"/>
        <end position="675"/>
    </location>
</feature>
<dbReference type="PANTHER" id="PTHR24026:SF126">
    <property type="entry name" value="PROTOCADHERIN FAT 4"/>
    <property type="match status" value="1"/>
</dbReference>
<evidence type="ECO:0000256" key="6">
    <source>
        <dbReference type="ARBA" id="ARBA00023136"/>
    </source>
</evidence>
<protein>
    <recommendedName>
        <fullName evidence="10">Cadherin domain-containing protein</fullName>
    </recommendedName>
</protein>
<dbReference type="Pfam" id="PF00028">
    <property type="entry name" value="Cadherin"/>
    <property type="match status" value="1"/>
</dbReference>